<dbReference type="AlphaFoldDB" id="A0ABD4TFH3"/>
<dbReference type="SUPFAM" id="SSF53163">
    <property type="entry name" value="HybD-like"/>
    <property type="match status" value="1"/>
</dbReference>
<dbReference type="Proteomes" id="UP001524383">
    <property type="component" value="Unassembled WGS sequence"/>
</dbReference>
<evidence type="ECO:0000313" key="1">
    <source>
        <dbReference type="EMBL" id="MCQ1537733.1"/>
    </source>
</evidence>
<dbReference type="PANTHER" id="PTHR30302">
    <property type="entry name" value="HYDROGENASE 1 MATURATION PROTEASE"/>
    <property type="match status" value="1"/>
</dbReference>
<dbReference type="Pfam" id="PF01750">
    <property type="entry name" value="HycI"/>
    <property type="match status" value="1"/>
</dbReference>
<name>A0ABD4TFH3_9EURY</name>
<dbReference type="EC" id="3.4.23.51" evidence="1"/>
<dbReference type="CDD" id="cd06067">
    <property type="entry name" value="H2MP_MemB-H2evol"/>
    <property type="match status" value="1"/>
</dbReference>
<dbReference type="GO" id="GO:0016787">
    <property type="term" value="F:hydrolase activity"/>
    <property type="evidence" value="ECO:0007669"/>
    <property type="project" value="UniProtKB-KW"/>
</dbReference>
<organism evidence="1 2">
    <name type="scientific">Methanocalculus taiwanensis</name>
    <dbReference type="NCBI Taxonomy" id="106207"/>
    <lineage>
        <taxon>Archaea</taxon>
        <taxon>Methanobacteriati</taxon>
        <taxon>Methanobacteriota</taxon>
        <taxon>Stenosarchaea group</taxon>
        <taxon>Methanomicrobia</taxon>
        <taxon>Methanomicrobiales</taxon>
        <taxon>Methanocalculaceae</taxon>
        <taxon>Methanocalculus</taxon>
    </lineage>
</organism>
<keyword evidence="2" id="KW-1185">Reference proteome</keyword>
<dbReference type="PANTHER" id="PTHR30302:SF4">
    <property type="entry name" value="HYDROGENASE 3 MATURATION PROTEASE"/>
    <property type="match status" value="1"/>
</dbReference>
<protein>
    <submittedName>
        <fullName evidence="1">Hydrogenase maturation peptidase HycI</fullName>
        <ecNumber evidence="1">3.4.23.51</ecNumber>
    </submittedName>
</protein>
<evidence type="ECO:0000313" key="2">
    <source>
        <dbReference type="Proteomes" id="UP001524383"/>
    </source>
</evidence>
<comment type="caution">
    <text evidence="1">The sequence shown here is derived from an EMBL/GenBank/DDBJ whole genome shotgun (WGS) entry which is preliminary data.</text>
</comment>
<dbReference type="NCBIfam" id="TIGR00142">
    <property type="entry name" value="hycI"/>
    <property type="match status" value="1"/>
</dbReference>
<gene>
    <name evidence="1" type="primary">hycI</name>
    <name evidence="1" type="ORF">FTO68_01835</name>
</gene>
<dbReference type="PRINTS" id="PR00446">
    <property type="entry name" value="HYDRGNUPTAKE"/>
</dbReference>
<reference evidence="1 2" key="1">
    <citation type="submission" date="2019-08" db="EMBL/GenBank/DDBJ databases">
        <authorList>
            <person name="Chen S.-C."/>
            <person name="Lai M.-C."/>
            <person name="You Y.-T."/>
        </authorList>
    </citation>
    <scope>NUCLEOTIDE SEQUENCE [LARGE SCALE GENOMIC DNA]</scope>
    <source>
        <strain evidence="1 2">P2F9704a</strain>
    </source>
</reference>
<dbReference type="InterPro" id="IPR000671">
    <property type="entry name" value="Peptidase_A31"/>
</dbReference>
<dbReference type="InterPro" id="IPR004420">
    <property type="entry name" value="Pept_A31_hyd_mat_HycI"/>
</dbReference>
<dbReference type="NCBIfam" id="TIGR00072">
    <property type="entry name" value="hydrog_prot"/>
    <property type="match status" value="1"/>
</dbReference>
<dbReference type="EMBL" id="VOTZ01000002">
    <property type="protein sequence ID" value="MCQ1537733.1"/>
    <property type="molecule type" value="Genomic_DNA"/>
</dbReference>
<dbReference type="InterPro" id="IPR023430">
    <property type="entry name" value="Pept_HybD-like_dom_sf"/>
</dbReference>
<sequence>MKVILGVGNTLLSDDGVGCFIAERFDGNDTYSSDGWIPFCGGTAPENFTAPIRRLEPDMLIIVDAADMGLPAGSIRIIPPDQIDDTSIGTHMLPLSHLMNYLSPDIQTILFIGIQPATTEPGEGLSLAVQTAAEALIEVLKKGESASLERL</sequence>
<dbReference type="RefSeq" id="WP_255331642.1">
    <property type="nucleotide sequence ID" value="NZ_VOTZ01000002.1"/>
</dbReference>
<keyword evidence="1" id="KW-0378">Hydrolase</keyword>
<proteinExistence type="predicted"/>
<dbReference type="Gene3D" id="3.40.50.1450">
    <property type="entry name" value="HybD-like"/>
    <property type="match status" value="1"/>
</dbReference>
<accession>A0ABD4TFH3</accession>